<evidence type="ECO:0000256" key="1">
    <source>
        <dbReference type="ARBA" id="ARBA00001974"/>
    </source>
</evidence>
<keyword evidence="8" id="KW-1185">Reference proteome</keyword>
<keyword evidence="2 5" id="KW-0285">Flavoprotein</keyword>
<feature type="signal peptide" evidence="5">
    <location>
        <begin position="1"/>
        <end position="28"/>
    </location>
</feature>
<keyword evidence="5" id="KW-0732">Signal</keyword>
<dbReference type="PANTHER" id="PTHR43400">
    <property type="entry name" value="FUMARATE REDUCTASE"/>
    <property type="match status" value="1"/>
</dbReference>
<dbReference type="Gene3D" id="3.50.50.60">
    <property type="entry name" value="FAD/NAD(P)-binding domain"/>
    <property type="match status" value="1"/>
</dbReference>
<dbReference type="InterPro" id="IPR027477">
    <property type="entry name" value="Succ_DH/fumarate_Rdtase_cat_sf"/>
</dbReference>
<organism evidence="7 8">
    <name type="scientific">Sutterella massiliensis</name>
    <dbReference type="NCBI Taxonomy" id="1816689"/>
    <lineage>
        <taxon>Bacteria</taxon>
        <taxon>Pseudomonadati</taxon>
        <taxon>Pseudomonadota</taxon>
        <taxon>Betaproteobacteria</taxon>
        <taxon>Burkholderiales</taxon>
        <taxon>Sutterellaceae</taxon>
        <taxon>Sutterella</taxon>
    </lineage>
</organism>
<name>A0ABS2DVM2_9BURK</name>
<keyword evidence="4 5" id="KW-0560">Oxidoreductase</keyword>
<accession>A0ABS2DVM2</accession>
<gene>
    <name evidence="7" type="ORF">H6A60_09835</name>
</gene>
<dbReference type="PANTHER" id="PTHR43400:SF10">
    <property type="entry name" value="3-OXOSTEROID 1-DEHYDROGENASE"/>
    <property type="match status" value="1"/>
</dbReference>
<dbReference type="RefSeq" id="WP_205104099.1">
    <property type="nucleotide sequence ID" value="NZ_JACJJC010000019.1"/>
</dbReference>
<evidence type="ECO:0000256" key="4">
    <source>
        <dbReference type="ARBA" id="ARBA00023002"/>
    </source>
</evidence>
<reference evidence="7 8" key="1">
    <citation type="journal article" date="2021" name="Sci. Rep.">
        <title>The distribution of antibiotic resistance genes in chicken gut microbiota commensals.</title>
        <authorList>
            <person name="Juricova H."/>
            <person name="Matiasovicova J."/>
            <person name="Kubasova T."/>
            <person name="Cejkova D."/>
            <person name="Rychlik I."/>
        </authorList>
    </citation>
    <scope>NUCLEOTIDE SEQUENCE [LARGE SCALE GENOMIC DNA]</scope>
    <source>
        <strain evidence="7 8">An829</strain>
    </source>
</reference>
<dbReference type="PRINTS" id="PR00368">
    <property type="entry name" value="FADPNR"/>
</dbReference>
<comment type="similarity">
    <text evidence="5">Belongs to the FAD-dependent oxidoreductase 2 family. FRD/SDH subfamily.</text>
</comment>
<dbReference type="PROSITE" id="PS51318">
    <property type="entry name" value="TAT"/>
    <property type="match status" value="1"/>
</dbReference>
<evidence type="ECO:0000259" key="6">
    <source>
        <dbReference type="Pfam" id="PF00890"/>
    </source>
</evidence>
<dbReference type="Pfam" id="PF00890">
    <property type="entry name" value="FAD_binding_2"/>
    <property type="match status" value="1"/>
</dbReference>
<dbReference type="EMBL" id="JACJJC010000019">
    <property type="protein sequence ID" value="MBM6704783.1"/>
    <property type="molecule type" value="Genomic_DNA"/>
</dbReference>
<dbReference type="SUPFAM" id="SSF56425">
    <property type="entry name" value="Succinate dehydrogenase/fumarate reductase flavoprotein, catalytic domain"/>
    <property type="match status" value="1"/>
</dbReference>
<sequence length="492" mass="52252">MTTRRTFLQGAAGALGLSGALAGSAAQAMPTDRPKKFDEEYDVVVVGAGGAGLAAAAHAAEKGLRVLILEKMAFPGGSSAICGGGSLVVGTELQKRAGEKDSNELLFKDIIQTGGGLNNKDVVRTFVDNHLAVYNWFMGLGGKLQSDLLFSSVSANRGVEIEPNSVLQACLAQAKKFGAALYTKTAAKRLAFDGKTKRIVGVFAEKEGKTVSFGAKKGVILASGGFARNKALLAKYVPRMTNTLTICGKGCDGDGLKMALAYGADVADMPYIKATFAFNTDPHSINDSHYTYWEGGIVVNRAGKRFVNESIPKKDVGDYVLEQPGGIGYCVYDEPTRRISLKTARNNGSVLESEERGLVFKGNTVEEAAAKAGLDPKAVKETVERYNRDIREKGYDTVFGRKFLSGNMGELREIKEGPFYVLPSTAVLLATYCGVKINGKMQVVDVFGDVIPGLWASGEVAGGFHGRTYLSATAFISAVVFGWAAADNVLKA</sequence>
<evidence type="ECO:0000256" key="5">
    <source>
        <dbReference type="RuleBase" id="RU366062"/>
    </source>
</evidence>
<proteinExistence type="inferred from homology"/>
<dbReference type="NCBIfam" id="TIGR01813">
    <property type="entry name" value="flavo_cyto_c"/>
    <property type="match status" value="1"/>
</dbReference>
<comment type="cofactor">
    <cofactor evidence="1">
        <name>FAD</name>
        <dbReference type="ChEBI" id="CHEBI:57692"/>
    </cofactor>
</comment>
<feature type="chain" id="PRO_5045011521" evidence="5">
    <location>
        <begin position="29"/>
        <end position="492"/>
    </location>
</feature>
<dbReference type="Gene3D" id="3.90.700.10">
    <property type="entry name" value="Succinate dehydrogenase/fumarate reductase flavoprotein, catalytic domain"/>
    <property type="match status" value="1"/>
</dbReference>
<evidence type="ECO:0000256" key="2">
    <source>
        <dbReference type="ARBA" id="ARBA00022630"/>
    </source>
</evidence>
<evidence type="ECO:0000313" key="7">
    <source>
        <dbReference type="EMBL" id="MBM6704783.1"/>
    </source>
</evidence>
<dbReference type="InterPro" id="IPR006311">
    <property type="entry name" value="TAT_signal"/>
</dbReference>
<evidence type="ECO:0000256" key="3">
    <source>
        <dbReference type="ARBA" id="ARBA00022827"/>
    </source>
</evidence>
<feature type="domain" description="FAD-dependent oxidoreductase 2 FAD-binding" evidence="6">
    <location>
        <begin position="42"/>
        <end position="468"/>
    </location>
</feature>
<keyword evidence="3 5" id="KW-0274">FAD</keyword>
<evidence type="ECO:0000313" key="8">
    <source>
        <dbReference type="Proteomes" id="UP000715095"/>
    </source>
</evidence>
<comment type="caution">
    <text evidence="7">The sequence shown here is derived from an EMBL/GenBank/DDBJ whole genome shotgun (WGS) entry which is preliminary data.</text>
</comment>
<dbReference type="InterPro" id="IPR003953">
    <property type="entry name" value="FAD-dep_OxRdtase_2_FAD-bd"/>
</dbReference>
<protein>
    <submittedName>
        <fullName evidence="7">Flavocytochrome c</fullName>
    </submittedName>
</protein>
<dbReference type="Proteomes" id="UP000715095">
    <property type="component" value="Unassembled WGS sequence"/>
</dbReference>
<dbReference type="PRINTS" id="PR00411">
    <property type="entry name" value="PNDRDTASEI"/>
</dbReference>
<dbReference type="InterPro" id="IPR010960">
    <property type="entry name" value="Flavocytochrome_c"/>
</dbReference>
<dbReference type="InterPro" id="IPR050315">
    <property type="entry name" value="FAD-oxidoreductase_2"/>
</dbReference>
<dbReference type="InterPro" id="IPR036188">
    <property type="entry name" value="FAD/NAD-bd_sf"/>
</dbReference>
<dbReference type="SUPFAM" id="SSF51905">
    <property type="entry name" value="FAD/NAD(P)-binding domain"/>
    <property type="match status" value="1"/>
</dbReference>